<dbReference type="Proteomes" id="UP001500218">
    <property type="component" value="Unassembled WGS sequence"/>
</dbReference>
<name>A0ABN2MQ07_9ACTN</name>
<feature type="compositionally biased region" description="Basic and acidic residues" evidence="1">
    <location>
        <begin position="262"/>
        <end position="271"/>
    </location>
</feature>
<proteinExistence type="predicted"/>
<evidence type="ECO:0000313" key="3">
    <source>
        <dbReference type="Proteomes" id="UP001500218"/>
    </source>
</evidence>
<reference evidence="2 3" key="1">
    <citation type="journal article" date="2019" name="Int. J. Syst. Evol. Microbiol.">
        <title>The Global Catalogue of Microorganisms (GCM) 10K type strain sequencing project: providing services to taxonomists for standard genome sequencing and annotation.</title>
        <authorList>
            <consortium name="The Broad Institute Genomics Platform"/>
            <consortium name="The Broad Institute Genome Sequencing Center for Infectious Disease"/>
            <person name="Wu L."/>
            <person name="Ma J."/>
        </authorList>
    </citation>
    <scope>NUCLEOTIDE SEQUENCE [LARGE SCALE GENOMIC DNA]</scope>
    <source>
        <strain evidence="2 3">JCM 13250</strain>
    </source>
</reference>
<protein>
    <submittedName>
        <fullName evidence="2">Uncharacterized protein</fullName>
    </submittedName>
</protein>
<accession>A0ABN2MQ07</accession>
<organism evidence="2 3">
    <name type="scientific">Luedemannella flava</name>
    <dbReference type="NCBI Taxonomy" id="349316"/>
    <lineage>
        <taxon>Bacteria</taxon>
        <taxon>Bacillati</taxon>
        <taxon>Actinomycetota</taxon>
        <taxon>Actinomycetes</taxon>
        <taxon>Micromonosporales</taxon>
        <taxon>Micromonosporaceae</taxon>
        <taxon>Luedemannella</taxon>
    </lineage>
</organism>
<dbReference type="RefSeq" id="WP_344139620.1">
    <property type="nucleotide sequence ID" value="NZ_BAAALT010000279.1"/>
</dbReference>
<sequence length="271" mass="29115">MEGVAEELERRIDKLRAAVRQAIMAGDRTAAAGLRRELREAERAWDEAVAGLAQQVVPAPRGAGALLPVREQVHHALTLLSVPAAPRLIGEVHRAFFAGDIVGARLTSLRRDEERSFRLAPYSRPYYLCAVLSADVLAPARGLLAVSTWPLERRIVGPLSPRVDFLTCAIRVAEHVERLPEAGTSASRLLWRFAANIPGLGMDPGGAATAAAVAAARAELAIHAEADRSHRAAGAARATEQLDDAGRFFGTPRQRANLPRTARSDPREGAS</sequence>
<gene>
    <name evidence="2" type="ORF">GCM10009682_59800</name>
</gene>
<evidence type="ECO:0000313" key="2">
    <source>
        <dbReference type="EMBL" id="GAA1833494.1"/>
    </source>
</evidence>
<evidence type="ECO:0000256" key="1">
    <source>
        <dbReference type="SAM" id="MobiDB-lite"/>
    </source>
</evidence>
<feature type="region of interest" description="Disordered" evidence="1">
    <location>
        <begin position="231"/>
        <end position="271"/>
    </location>
</feature>
<keyword evidence="3" id="KW-1185">Reference proteome</keyword>
<comment type="caution">
    <text evidence="2">The sequence shown here is derived from an EMBL/GenBank/DDBJ whole genome shotgun (WGS) entry which is preliminary data.</text>
</comment>
<dbReference type="EMBL" id="BAAALT010000279">
    <property type="protein sequence ID" value="GAA1833494.1"/>
    <property type="molecule type" value="Genomic_DNA"/>
</dbReference>